<feature type="domain" description="Putative type VI secretion system Rhs element associated Vgr" evidence="5">
    <location>
        <begin position="599"/>
        <end position="705"/>
    </location>
</feature>
<evidence type="ECO:0000313" key="7">
    <source>
        <dbReference type="Proteomes" id="UP000238605"/>
    </source>
</evidence>
<sequence>MTHLSDLAQVVRAALAGFSQHDRLLRLHTPLGPEVLLAEEATVTESIGPCEGVCGLRIELTALSVSAHLDLNELIGQPARLDLLTAASRTELRPFHGHITRASLLGSDAGWARHALVIEPWVSLLAHRVDSRCFQGLSVPAIVDQVFARYQNQAALMPAWRWALADTQAYPQRSLCIQYQESDLAFVSRLLREEGLFWWLEHEAGQGQTLGRHTLVIADHNGALAPARPECVRYTQAVASTTEDSVHHWIEQRRSHAAQVSLASWDYRSVGMRPVQVDAAPQLSQNGTCAADATGWSDVPGLYAYEDSTQGQRLAQRWMDALAARSHLAQGRGSARHLHAGCHFTLSGHPRHPGGIDARYAVLRVVHHVRNNLGADPRAHIDLPTASDARDQDDRPIYRQELLALPLSHAVRASVLDGLEGQAPVHPRPTVVGAQTALVVGLEGPVHTDRDHRLKIQFHWQRGEQSSHRLGSDDDRNDAPASDASGTWVRVAESWAGDNWGTHSLPRLGQEVVVQFLDGDIDRPVVIGAVYNGRAREDGQGNDVNGGAARSTGNAPAWFPGSAAPAQPQADAAPMEGHQHPAVLSGYKSQELTASQDGTGGCNQLVFDDTPGQGRIELSSTTAHSQLQLGHLLHQSDNQRLQPRGHGAELRTQASGAVRAGAGLMLSAHARPGGSTQASHQLDTREAQAQLGRGQQLQHSLAQSARDHQAHTEAQAPSERLANHTGWQAAQQSLAATDTVGAGAPALSDGEDRPPSAIGGGQGRVSAWGRPELLACAPGGLAFTTPAHHLVSAGASLSLVAGQDLEHMAQRHHSVMAAQGIVGYTYGRASNPRRPIQDTGIRLHAASGSVTSRSASGATRIAAQGRVDVTSTHAGIHIQAPRHLLMTAAGSGLKIEGSNITLTTPGRAQFKATVRSLEGAGSASASLQMPQVGTLAPCPSKIRDAAVQGESAL</sequence>
<dbReference type="InterPro" id="IPR018769">
    <property type="entry name" value="VgrG2_DUF2345"/>
</dbReference>
<feature type="domain" description="DUF2345" evidence="4">
    <location>
        <begin position="761"/>
        <end position="920"/>
    </location>
</feature>
<dbReference type="Gene3D" id="2.40.50.230">
    <property type="entry name" value="Gp5 N-terminal domain"/>
    <property type="match status" value="1"/>
</dbReference>
<dbReference type="SUPFAM" id="SSF69279">
    <property type="entry name" value="Phage tail proteins"/>
    <property type="match status" value="2"/>
</dbReference>
<dbReference type="Gene3D" id="4.10.220.110">
    <property type="match status" value="1"/>
</dbReference>
<dbReference type="AlphaFoldDB" id="A0A2S5SY45"/>
<feature type="region of interest" description="Disordered" evidence="2">
    <location>
        <begin position="668"/>
        <end position="764"/>
    </location>
</feature>
<dbReference type="InterPro" id="IPR028244">
    <property type="entry name" value="T6SS_Rhs_Vgr_dom"/>
</dbReference>
<feature type="compositionally biased region" description="Low complexity" evidence="2">
    <location>
        <begin position="687"/>
        <end position="698"/>
    </location>
</feature>
<protein>
    <submittedName>
        <fullName evidence="6">Type VI secretion system tip protein VgrG</fullName>
    </submittedName>
</protein>
<proteinExistence type="inferred from homology"/>
<dbReference type="InterPro" id="IPR006531">
    <property type="entry name" value="Gp5/Vgr_OB"/>
</dbReference>
<evidence type="ECO:0000259" key="3">
    <source>
        <dbReference type="Pfam" id="PF04717"/>
    </source>
</evidence>
<reference evidence="6 7" key="1">
    <citation type="submission" date="2018-02" db="EMBL/GenBank/DDBJ databases">
        <title>Reclassifiation of [Polyangium] brachysporum DSM 7029 as Guopingzhaonella breviflexa gen. nov., sp. nov., a member of the family Comamonadaceae.</title>
        <authorList>
            <person name="Tang B."/>
        </authorList>
    </citation>
    <scope>NUCLEOTIDE SEQUENCE [LARGE SCALE GENOMIC DNA]</scope>
    <source>
        <strain evidence="6 7">BCRC 80649</strain>
    </source>
</reference>
<evidence type="ECO:0000259" key="5">
    <source>
        <dbReference type="Pfam" id="PF13296"/>
    </source>
</evidence>
<gene>
    <name evidence="6" type="ORF">C1704_02180</name>
</gene>
<evidence type="ECO:0000259" key="4">
    <source>
        <dbReference type="Pfam" id="PF10106"/>
    </source>
</evidence>
<feature type="region of interest" description="Disordered" evidence="2">
    <location>
        <begin position="535"/>
        <end position="579"/>
    </location>
</feature>
<comment type="caution">
    <text evidence="6">The sequence shown here is derived from an EMBL/GenBank/DDBJ whole genome shotgun (WGS) entry which is preliminary data.</text>
</comment>
<dbReference type="OrthoDB" id="1907165at2"/>
<dbReference type="Proteomes" id="UP000238605">
    <property type="component" value="Unassembled WGS sequence"/>
</dbReference>
<dbReference type="EMBL" id="PSNX01000002">
    <property type="protein sequence ID" value="PPE67693.1"/>
    <property type="molecule type" value="Genomic_DNA"/>
</dbReference>
<dbReference type="NCBIfam" id="TIGR01646">
    <property type="entry name" value="vgr_GE"/>
    <property type="match status" value="1"/>
</dbReference>
<accession>A0A2S5SY45</accession>
<dbReference type="SUPFAM" id="SSF69255">
    <property type="entry name" value="gp5 N-terminal domain-like"/>
    <property type="match status" value="1"/>
</dbReference>
<evidence type="ECO:0000313" key="6">
    <source>
        <dbReference type="EMBL" id="PPE67693.1"/>
    </source>
</evidence>
<name>A0A2S5SY45_9BURK</name>
<dbReference type="InterPro" id="IPR037026">
    <property type="entry name" value="Vgr_OB-fold_dom_sf"/>
</dbReference>
<dbReference type="Pfam" id="PF04717">
    <property type="entry name" value="Phage_base_V"/>
    <property type="match status" value="1"/>
</dbReference>
<feature type="compositionally biased region" description="Low complexity" evidence="2">
    <location>
        <begin position="563"/>
        <end position="574"/>
    </location>
</feature>
<dbReference type="Gene3D" id="2.30.110.50">
    <property type="match status" value="1"/>
</dbReference>
<dbReference type="InterPro" id="IPR017847">
    <property type="entry name" value="T6SS_RhsGE_Vgr_subset"/>
</dbReference>
<keyword evidence="7" id="KW-1185">Reference proteome</keyword>
<dbReference type="RefSeq" id="WP_104300555.1">
    <property type="nucleotide sequence ID" value="NZ_PSNX01000002.1"/>
</dbReference>
<dbReference type="InterPro" id="IPR006533">
    <property type="entry name" value="T6SS_Vgr_RhsGE"/>
</dbReference>
<dbReference type="Pfam" id="PF05954">
    <property type="entry name" value="Phage_GPD"/>
    <property type="match status" value="1"/>
</dbReference>
<dbReference type="NCBIfam" id="TIGR03361">
    <property type="entry name" value="VI_Rhs_Vgr"/>
    <property type="match status" value="1"/>
</dbReference>
<dbReference type="Gene3D" id="3.55.50.10">
    <property type="entry name" value="Baseplate protein-like domains"/>
    <property type="match status" value="1"/>
</dbReference>
<feature type="domain" description="Gp5/Type VI secretion system Vgr protein OB-fold" evidence="3">
    <location>
        <begin position="484"/>
        <end position="531"/>
    </location>
</feature>
<dbReference type="Pfam" id="PF13296">
    <property type="entry name" value="T6SS_Vgr"/>
    <property type="match status" value="1"/>
</dbReference>
<evidence type="ECO:0000256" key="2">
    <source>
        <dbReference type="SAM" id="MobiDB-lite"/>
    </source>
</evidence>
<feature type="compositionally biased region" description="Polar residues" evidence="2">
    <location>
        <begin position="725"/>
        <end position="736"/>
    </location>
</feature>
<organism evidence="6 7">
    <name type="scientific">Caldimonas caldifontis</name>
    <dbReference type="NCBI Taxonomy" id="1452508"/>
    <lineage>
        <taxon>Bacteria</taxon>
        <taxon>Pseudomonadati</taxon>
        <taxon>Pseudomonadota</taxon>
        <taxon>Betaproteobacteria</taxon>
        <taxon>Burkholderiales</taxon>
        <taxon>Sphaerotilaceae</taxon>
        <taxon>Caldimonas</taxon>
    </lineage>
</organism>
<comment type="similarity">
    <text evidence="1">Belongs to the VgrG protein family.</text>
</comment>
<dbReference type="Pfam" id="PF10106">
    <property type="entry name" value="DUF2345"/>
    <property type="match status" value="1"/>
</dbReference>
<feature type="region of interest" description="Disordered" evidence="2">
    <location>
        <begin position="459"/>
        <end position="485"/>
    </location>
</feature>
<feature type="compositionally biased region" description="Basic and acidic residues" evidence="2">
    <location>
        <begin position="461"/>
        <end position="478"/>
    </location>
</feature>
<evidence type="ECO:0000256" key="1">
    <source>
        <dbReference type="ARBA" id="ARBA00005558"/>
    </source>
</evidence>